<name>A0A3A1YLI0_9GAMM</name>
<evidence type="ECO:0000313" key="3">
    <source>
        <dbReference type="EMBL" id="RIY37094.1"/>
    </source>
</evidence>
<feature type="region of interest" description="Disordered" evidence="2">
    <location>
        <begin position="1139"/>
        <end position="1181"/>
    </location>
</feature>
<feature type="region of interest" description="Disordered" evidence="2">
    <location>
        <begin position="1822"/>
        <end position="1855"/>
    </location>
</feature>
<feature type="coiled-coil region" evidence="1">
    <location>
        <begin position="1614"/>
        <end position="1641"/>
    </location>
</feature>
<organism evidence="3 4">
    <name type="scientific">Psittacicella hinzii</name>
    <dbReference type="NCBI Taxonomy" id="2028575"/>
    <lineage>
        <taxon>Bacteria</taxon>
        <taxon>Pseudomonadati</taxon>
        <taxon>Pseudomonadota</taxon>
        <taxon>Gammaproteobacteria</taxon>
        <taxon>Pasteurellales</taxon>
        <taxon>Psittacicellaceae</taxon>
        <taxon>Psittacicella</taxon>
    </lineage>
</organism>
<feature type="compositionally biased region" description="Polar residues" evidence="2">
    <location>
        <begin position="1140"/>
        <end position="1151"/>
    </location>
</feature>
<dbReference type="InterPro" id="IPR016641">
    <property type="entry name" value="EGD2/NACA0like"/>
</dbReference>
<accession>A0A3A1YLI0</accession>
<feature type="compositionally biased region" description="Low complexity" evidence="2">
    <location>
        <begin position="1152"/>
        <end position="1162"/>
    </location>
</feature>
<dbReference type="GO" id="GO:0005854">
    <property type="term" value="C:nascent polypeptide-associated complex"/>
    <property type="evidence" value="ECO:0007669"/>
    <property type="project" value="InterPro"/>
</dbReference>
<proteinExistence type="predicted"/>
<feature type="coiled-coil region" evidence="1">
    <location>
        <begin position="835"/>
        <end position="876"/>
    </location>
</feature>
<dbReference type="Proteomes" id="UP000265916">
    <property type="component" value="Unassembled WGS sequence"/>
</dbReference>
<dbReference type="EMBL" id="NRJG01000096">
    <property type="protein sequence ID" value="RIY37094.1"/>
    <property type="molecule type" value="Genomic_DNA"/>
</dbReference>
<dbReference type="RefSeq" id="WP_147397223.1">
    <property type="nucleotide sequence ID" value="NZ_JBHSSP010000032.1"/>
</dbReference>
<feature type="region of interest" description="Disordered" evidence="2">
    <location>
        <begin position="1541"/>
        <end position="1562"/>
    </location>
</feature>
<feature type="coiled-coil region" evidence="1">
    <location>
        <begin position="901"/>
        <end position="958"/>
    </location>
</feature>
<protein>
    <submittedName>
        <fullName evidence="3">Uncharacterized protein</fullName>
    </submittedName>
</protein>
<dbReference type="OrthoDB" id="9817977at2"/>
<evidence type="ECO:0000313" key="4">
    <source>
        <dbReference type="Proteomes" id="UP000265916"/>
    </source>
</evidence>
<dbReference type="PANTHER" id="PTHR21713">
    <property type="entry name" value="NASCENT POLYPEPTIDE ASSOCIATED COMPLEX ALPHA SUBUNIT-RELATED"/>
    <property type="match status" value="1"/>
</dbReference>
<feature type="compositionally biased region" description="Basic residues" evidence="2">
    <location>
        <begin position="1840"/>
        <end position="1855"/>
    </location>
</feature>
<sequence length="1855" mass="207463">MVTTIYSSSEDPLDYLDNVPIADFSSFMTDLQLMLRIRQYLWEHLPENIGSILANELDLKYAPSVQLLICPMFKRLEANKLEIVVNYYLGAYSHPLRPQILTLIKQLATHRDFRLSGQVEVNARYNPSLLASAQSYDAQLKLQVRADIDKQLHEQQIQAQIDAEQIRQSLGLTVEQFKQLQQVGAQASPLVAQMQQNNLQTSLALQQLATGLNANNLFMSYSQASDKISSGQQFNQFLQEQHKQLQANVIDLSNPVLAEQIEQVLNYEYELAHAKAPTSIKERNQAQVQKATEHYQEPVSQEVPAFLSESREKAAIFWDKVLHALNQDNLNPEVAAIQQAYVQQQEQRLAALNAQTEATDKIDPLQALAALEQLVAKREQNLDVSDASTTASTNDLASSTTTNNVVGRIASDCRTSDGSTGITGNAASITSDNSTADNLASSIDDNYVALGYAALEQAQQAHKAKIDLSLQISDNLDTLQRQVFLHLKNLTLDLLAQIYGNWQVEKVEFHYHQLAPRYKLLLDYRQSNAYNVVVKEYEQNLAQPLDKQVLGSWSLTAIEQQAPVMFEAKAVNLSYQVGAYLVSKLLDPITLINLKEQASLKYTLELDNFLPWNSKKIIDFTWEFLGLFEYCQELSRELVYKELDYNLIAKFNIYHLADYNRIYQELQAGKIALPADLSVEQQAASLAQLQQVIDEQQFLVEYEQGLGGQTDNAQLAALQLKAQETIALAQQALDATTHRTEFQQQREAYTSRLMADLNPEVALQETPVASQVAQDLKQAGNNEPEDGKSYAENNAEVNAENNAKDNSTSVVTESNVLASASDLDYLLADLAQQGITLAQQRYAQQQAQLKALEAQQQEVKQKIQAAEQQTQGAELTWRQRKEQQYIALQERKAAYHLAEKIAQVQKALAQSEQEITLGKQELAKQETPEASDFIAQAKTQAQELANNSNAELEEKELRAAYYHQQQDLAYMQQHPEVAMQWQALSANLKLLMQQHELKKNFANSVNAQANTQINAADLTTVEQLQRDLRLELLRCLTVSGNSSFTAEFNKQLQRERNAYMVAVTANRNPAYKLAELQNKFLQSLIKRKRKLERNFVYLQDYLGKVPVALLAHDVEHAPYIKRIGLELALEQKLQQANELSSSRLGQTSAPNTTTTKAGKQTTVADKHETKTTSKKKASLAASLDAPESLDLNLGTTNPNGVSNNYEHLLTQLDPTLPAEQAIKKLMQQIYQRREQEFELGLFRKWQDLRLQEANEKAALNLEDSKAEENNAKLEVTTEGIISEVGTLETVISEVGASEIVNSEIANSKEVTSEIVSQEIAPQEIATPERLVLLLTAFKAVYAYYQKELPWDTELTVQDWLALGFTLEKALDLLVQDKLTLAQLVKASSIVNKAKHPQFMLLINHYKSQKETLQESEPSPPKVVTWTEEELQAQIAKDPRAFNVQAHKEDIAAWQAERNKRLAVSQAQLQELETTLVTEQAAYAQWQHEQRLQQMQQLQNQALTADIKTLPQAALTADNTHVGEQKLQSKLEISQATREVTGKAAGKATSEGTSQATDQATSSDIKQAINSEAKQDTSPETKQASNLAARLPIVTDFSKTGQEFAKKHGIYPQRRGLGKQRLGQLEQEKEQLKANLNPQQDKLQQLASTAAPLSKAKDLALPLTESRTKSTNHSVVKAKSSTSIGVKAQINALRHAEPAKALPHLETFAQKQEKFAPTVWGLTISIQDAAVAAKLQHEQSSYAEANSANKQEPQSDLAQWLAGAKQRQERVAQVFQNSMLRFVQANQQQILTQVQAELPPEVLEQALKQRQVQSEQAKLLSAAVSVSNKQDEQATAEPKTKTRVRAGRKKVKAALD</sequence>
<evidence type="ECO:0000256" key="1">
    <source>
        <dbReference type="SAM" id="Coils"/>
    </source>
</evidence>
<keyword evidence="4" id="KW-1185">Reference proteome</keyword>
<comment type="caution">
    <text evidence="3">The sequence shown here is derived from an EMBL/GenBank/DDBJ whole genome shotgun (WGS) entry which is preliminary data.</text>
</comment>
<feature type="compositionally biased region" description="Polar residues" evidence="2">
    <location>
        <begin position="1549"/>
        <end position="1562"/>
    </location>
</feature>
<keyword evidence="1" id="KW-0175">Coiled coil</keyword>
<reference evidence="3 4" key="1">
    <citation type="submission" date="2017-08" db="EMBL/GenBank/DDBJ databases">
        <title>Reclassification of Bisgaard taxon 37 and 44.</title>
        <authorList>
            <person name="Christensen H."/>
        </authorList>
    </citation>
    <scope>NUCLEOTIDE SEQUENCE [LARGE SCALE GENOMIC DNA]</scope>
    <source>
        <strain evidence="3 4">111</strain>
    </source>
</reference>
<gene>
    <name evidence="3" type="ORF">CKF58_05380</name>
</gene>
<evidence type="ECO:0000256" key="2">
    <source>
        <dbReference type="SAM" id="MobiDB-lite"/>
    </source>
</evidence>